<dbReference type="EMBL" id="BLXT01007928">
    <property type="protein sequence ID" value="GFO44126.1"/>
    <property type="molecule type" value="Genomic_DNA"/>
</dbReference>
<comment type="caution">
    <text evidence="3">The sequence shown here is derived from an EMBL/GenBank/DDBJ whole genome shotgun (WGS) entry which is preliminary data.</text>
</comment>
<evidence type="ECO:0000256" key="2">
    <source>
        <dbReference type="SAM" id="Phobius"/>
    </source>
</evidence>
<sequence>MTGTDGAGCCTARPGGVLKTPLGVDGIGQDRTSKARKGKAKQDKASQGKTRQGKTRQYCSIYRLTFLFLLMLVGVSAKHKANRLIEKQLMSFEASIQRKSYKFLLILHNN</sequence>
<feature type="transmembrane region" description="Helical" evidence="2">
    <location>
        <begin position="60"/>
        <end position="77"/>
    </location>
</feature>
<name>A0AAV4DIZ4_9GAST</name>
<keyword evidence="2" id="KW-1133">Transmembrane helix</keyword>
<gene>
    <name evidence="3" type="ORF">PoB_007063100</name>
</gene>
<evidence type="ECO:0000313" key="3">
    <source>
        <dbReference type="EMBL" id="GFO44126.1"/>
    </source>
</evidence>
<proteinExistence type="predicted"/>
<keyword evidence="2" id="KW-0472">Membrane</keyword>
<keyword evidence="2" id="KW-0812">Transmembrane</keyword>
<reference evidence="3 4" key="1">
    <citation type="journal article" date="2021" name="Elife">
        <title>Chloroplast acquisition without the gene transfer in kleptoplastic sea slugs, Plakobranchus ocellatus.</title>
        <authorList>
            <person name="Maeda T."/>
            <person name="Takahashi S."/>
            <person name="Yoshida T."/>
            <person name="Shimamura S."/>
            <person name="Takaki Y."/>
            <person name="Nagai Y."/>
            <person name="Toyoda A."/>
            <person name="Suzuki Y."/>
            <person name="Arimoto A."/>
            <person name="Ishii H."/>
            <person name="Satoh N."/>
            <person name="Nishiyama T."/>
            <person name="Hasebe M."/>
            <person name="Maruyama T."/>
            <person name="Minagawa J."/>
            <person name="Obokata J."/>
            <person name="Shigenobu S."/>
        </authorList>
    </citation>
    <scope>NUCLEOTIDE SEQUENCE [LARGE SCALE GENOMIC DNA]</scope>
</reference>
<feature type="region of interest" description="Disordered" evidence="1">
    <location>
        <begin position="21"/>
        <end position="52"/>
    </location>
</feature>
<accession>A0AAV4DIZ4</accession>
<dbReference type="AlphaFoldDB" id="A0AAV4DIZ4"/>
<evidence type="ECO:0000313" key="4">
    <source>
        <dbReference type="Proteomes" id="UP000735302"/>
    </source>
</evidence>
<protein>
    <submittedName>
        <fullName evidence="3">Apc membrane recruitment protein 1</fullName>
    </submittedName>
</protein>
<evidence type="ECO:0000256" key="1">
    <source>
        <dbReference type="SAM" id="MobiDB-lite"/>
    </source>
</evidence>
<keyword evidence="4" id="KW-1185">Reference proteome</keyword>
<organism evidence="3 4">
    <name type="scientific">Plakobranchus ocellatus</name>
    <dbReference type="NCBI Taxonomy" id="259542"/>
    <lineage>
        <taxon>Eukaryota</taxon>
        <taxon>Metazoa</taxon>
        <taxon>Spiralia</taxon>
        <taxon>Lophotrochozoa</taxon>
        <taxon>Mollusca</taxon>
        <taxon>Gastropoda</taxon>
        <taxon>Heterobranchia</taxon>
        <taxon>Euthyneura</taxon>
        <taxon>Panpulmonata</taxon>
        <taxon>Sacoglossa</taxon>
        <taxon>Placobranchoidea</taxon>
        <taxon>Plakobranchidae</taxon>
        <taxon>Plakobranchus</taxon>
    </lineage>
</organism>
<dbReference type="Proteomes" id="UP000735302">
    <property type="component" value="Unassembled WGS sequence"/>
</dbReference>